<evidence type="ECO:0000313" key="2">
    <source>
        <dbReference type="Proteomes" id="UP000326380"/>
    </source>
</evidence>
<accession>A0A7L4ZVQ7</accession>
<organism evidence="1 2">
    <name type="scientific">Hymenobacter busanensis</name>
    <dbReference type="NCBI Taxonomy" id="2607656"/>
    <lineage>
        <taxon>Bacteria</taxon>
        <taxon>Pseudomonadati</taxon>
        <taxon>Bacteroidota</taxon>
        <taxon>Cytophagia</taxon>
        <taxon>Cytophagales</taxon>
        <taxon>Hymenobacteraceae</taxon>
        <taxon>Hymenobacter</taxon>
    </lineage>
</organism>
<keyword evidence="2" id="KW-1185">Reference proteome</keyword>
<sequence length="190" mass="20087">MTLHPKNFVRPAAATVLLLLVPFVAMRFDTGVNWSASDFLIMGALIFATGFAYEFVSSQRGTVQYRLAVGVGLAAGFLGIWVNLAVGLVGSGPNLANLLFGLVPVVALVGAVAARLQQRGMAKAMLAAGAVQFLVPIVALLVWQAGLAPERMREIALNMGFVVLWLASAGLFWQANGRQQHANQTLPNGA</sequence>
<comment type="caution">
    <text evidence="1">The sequence shown here is derived from an EMBL/GenBank/DDBJ whole genome shotgun (WGS) entry which is preliminary data.</text>
</comment>
<dbReference type="RefSeq" id="WP_151076961.1">
    <property type="nucleotide sequence ID" value="NZ_CP047647.1"/>
</dbReference>
<name>A0A7L4ZVQ7_9BACT</name>
<gene>
    <name evidence="1" type="ORF">F0P96_01420</name>
</gene>
<dbReference type="EMBL" id="VTWU01000001">
    <property type="protein sequence ID" value="KAA9339313.1"/>
    <property type="molecule type" value="Genomic_DNA"/>
</dbReference>
<dbReference type="Proteomes" id="UP000326380">
    <property type="component" value="Unassembled WGS sequence"/>
</dbReference>
<dbReference type="AlphaFoldDB" id="A0A7L4ZVQ7"/>
<evidence type="ECO:0000313" key="1">
    <source>
        <dbReference type="EMBL" id="KAA9339313.1"/>
    </source>
</evidence>
<reference evidence="1 2" key="1">
    <citation type="submission" date="2019-09" db="EMBL/GenBank/DDBJ databases">
        <title>Genome sequence of Hymenobacter sp. M3.</title>
        <authorList>
            <person name="Srinivasan S."/>
        </authorList>
    </citation>
    <scope>NUCLEOTIDE SEQUENCE [LARGE SCALE GENOMIC DNA]</scope>
    <source>
        <strain evidence="1 2">M3</strain>
    </source>
</reference>
<protein>
    <submittedName>
        <fullName evidence="1">Uncharacterized protein</fullName>
    </submittedName>
</protein>
<proteinExistence type="predicted"/>